<name>A0A1G8TVQ5_9RHOB</name>
<sequence length="1310" mass="146064">MTTFPVLSRAAIDAYDPLSLPVWVFSTKTLRILSANAAARDWVGYDAETLQAMTIADLRPEADRGRIVDRVRAFDGVRADAGTWTIVASSGIPYTASFTWSKVVVEGVEAVVASIRDVTRIAQAEALVEALSHQNETLRRTASLSAAHLSRLFDGLPGKMVVLTPGDYTIVAVTDEYAHAVRLDRDALLGRRLLDLFPDDPVDPQADDAGNLRASLRRVASLRVTDVMNLQCQPVRQSDGALQDRFWLPRNKPVLDADGHLIYIVHRVEDMTEVLAGKGAPDTPGADAITALQTRTALFALRERETRLKTAEMLLDLGAWEYDFERGALSWSDRAFDIYGVPRDRDPPDFDGYVALVHPDDRQQMLAAYTCFFESGAPEIEFQHRILRADGTLSHIRGVGVRHQVDGREIAIGFVQDITAIKLTEEELLRQGRRRELAGRLARLGSWHASLQDTHVSWCDVTADIHDEPDGFSPTLDQAISYYIPEHRDRIRAKFEACAKEGRPYNETVQIETAKGRRVWVRTLGEPIRDESGAIVAVEGAFQDITDLIAVQDKASDLSARLRATLEGMNDAFFLLNEAWQFAFMNSTAEAFLQRTRDDLLGKSLWQEFPEAVGSTFQENYERAVAEGCAVRFQAYYPPLQRWFEVSADPTTAGLAVYFRDVTQQRAQNAHLRLLEAAVSRQSDILLITEAEPIDAPDGPKIVYVNDAFERLTGFSRDEVIGLTPRLLQGPKTQHEELYRIRQALEKWQPVRSELINYTKSGEEFWLELDIVPMADETGWFTHWIAVERDITARKQADLALQANEERFRLVSKAAGSAIWDWDVTIGQQWWSEGLRDIFGHERDTSGTVPTVWRRHVHPDDMAQVNAALDRLMTDQDSVLREQYRFRRADGSWAFVEDRAFALRDDNGRVRRVLGSLTDITDQKLLEERLSQAQKMETVGQLTGGIAHDFNNLLTIILGNTEILAEDLGELPHLQRLAKMSLDAADRGAELTSRLLAFSRRQALEPKVLDVAQLVQGMDGLLRRTLPESVEIEIVRAGGLWKIEADASQLELALLNLAVNARDAMPDGGNLTIEMANAMLDDEYVALEPDVRAGQYVVIVVTDTGTGIPPEVIDRVFEPFFTTKEVGKGSGLGLSMVYGFVKQSGGHIRVYSELGEGTAIKMYFPRSRIKQEVIVTLPAGRKLIGGTETILVVEDDDAVRQHVTAQLQGLGYQVLEAATGAEAMDVLDQSPAVDLLFTDVVMPGGMGGRDLADAARKLRPSLKVLFTSGYTENSIVHHGRLDPGVKLLSKPYRREKLAVKIREALDNAED</sequence>
<dbReference type="PANTHER" id="PTHR43304">
    <property type="entry name" value="PHYTOCHROME-LIKE PROTEIN CPH1"/>
    <property type="match status" value="1"/>
</dbReference>
<dbReference type="RefSeq" id="WP_089851814.1">
    <property type="nucleotide sequence ID" value="NZ_FNEJ01000032.1"/>
</dbReference>
<dbReference type="InterPro" id="IPR013655">
    <property type="entry name" value="PAS_fold_3"/>
</dbReference>
<accession>A0A1G8TVQ5</accession>
<dbReference type="CDD" id="cd00130">
    <property type="entry name" value="PAS"/>
    <property type="match status" value="5"/>
</dbReference>
<evidence type="ECO:0000256" key="3">
    <source>
        <dbReference type="ARBA" id="ARBA00022553"/>
    </source>
</evidence>
<dbReference type="SUPFAM" id="SSF52172">
    <property type="entry name" value="CheY-like"/>
    <property type="match status" value="1"/>
</dbReference>
<dbReference type="SUPFAM" id="SSF47384">
    <property type="entry name" value="Homodimeric domain of signal transducing histidine kinase"/>
    <property type="match status" value="1"/>
</dbReference>
<dbReference type="InterPro" id="IPR004358">
    <property type="entry name" value="Sig_transdc_His_kin-like_C"/>
</dbReference>
<evidence type="ECO:0000256" key="2">
    <source>
        <dbReference type="ARBA" id="ARBA00012438"/>
    </source>
</evidence>
<keyword evidence="5" id="KW-0418">Kinase</keyword>
<organism evidence="11 12">
    <name type="scientific">Salipiger marinus</name>
    <dbReference type="NCBI Taxonomy" id="555512"/>
    <lineage>
        <taxon>Bacteria</taxon>
        <taxon>Pseudomonadati</taxon>
        <taxon>Pseudomonadota</taxon>
        <taxon>Alphaproteobacteria</taxon>
        <taxon>Rhodobacterales</taxon>
        <taxon>Roseobacteraceae</taxon>
        <taxon>Salipiger</taxon>
    </lineage>
</organism>
<dbReference type="InterPro" id="IPR011006">
    <property type="entry name" value="CheY-like_superfamily"/>
</dbReference>
<evidence type="ECO:0000256" key="4">
    <source>
        <dbReference type="ARBA" id="ARBA00022679"/>
    </source>
</evidence>
<evidence type="ECO:0000256" key="5">
    <source>
        <dbReference type="ARBA" id="ARBA00022777"/>
    </source>
</evidence>
<feature type="domain" description="PAC" evidence="10">
    <location>
        <begin position="505"/>
        <end position="557"/>
    </location>
</feature>
<dbReference type="InterPro" id="IPR001610">
    <property type="entry name" value="PAC"/>
</dbReference>
<dbReference type="PANTHER" id="PTHR43304:SF1">
    <property type="entry name" value="PAC DOMAIN-CONTAINING PROTEIN"/>
    <property type="match status" value="1"/>
</dbReference>
<feature type="domain" description="Histidine kinase" evidence="7">
    <location>
        <begin position="945"/>
        <end position="1168"/>
    </location>
</feature>
<dbReference type="InterPro" id="IPR052162">
    <property type="entry name" value="Sensor_kinase/Photoreceptor"/>
</dbReference>
<dbReference type="PROSITE" id="PS50109">
    <property type="entry name" value="HIS_KIN"/>
    <property type="match status" value="1"/>
</dbReference>
<dbReference type="CDD" id="cd18161">
    <property type="entry name" value="REC_hyHK_blue-like"/>
    <property type="match status" value="1"/>
</dbReference>
<feature type="modified residue" description="4-aspartylphosphate" evidence="6">
    <location>
        <position position="1239"/>
    </location>
</feature>
<feature type="domain" description="PAS" evidence="9">
    <location>
        <begin position="698"/>
        <end position="722"/>
    </location>
</feature>
<comment type="catalytic activity">
    <reaction evidence="1">
        <text>ATP + protein L-histidine = ADP + protein N-phospho-L-histidine.</text>
        <dbReference type="EC" id="2.7.13.3"/>
    </reaction>
</comment>
<evidence type="ECO:0000259" key="10">
    <source>
        <dbReference type="PROSITE" id="PS50113"/>
    </source>
</evidence>
<dbReference type="Pfam" id="PF13426">
    <property type="entry name" value="PAS_9"/>
    <property type="match status" value="1"/>
</dbReference>
<feature type="domain" description="PAC" evidence="10">
    <location>
        <begin position="880"/>
        <end position="932"/>
    </location>
</feature>
<evidence type="ECO:0000313" key="12">
    <source>
        <dbReference type="Proteomes" id="UP000199093"/>
    </source>
</evidence>
<dbReference type="InterPro" id="IPR036890">
    <property type="entry name" value="HATPase_C_sf"/>
</dbReference>
<dbReference type="EC" id="2.7.13.3" evidence="2"/>
<dbReference type="SUPFAM" id="SSF55874">
    <property type="entry name" value="ATPase domain of HSP90 chaperone/DNA topoisomerase II/histidine kinase"/>
    <property type="match status" value="1"/>
</dbReference>
<dbReference type="OrthoDB" id="9796100at2"/>
<dbReference type="PROSITE" id="PS50112">
    <property type="entry name" value="PAS"/>
    <property type="match status" value="2"/>
</dbReference>
<dbReference type="InterPro" id="IPR003661">
    <property type="entry name" value="HisK_dim/P_dom"/>
</dbReference>
<dbReference type="GO" id="GO:0000155">
    <property type="term" value="F:phosphorelay sensor kinase activity"/>
    <property type="evidence" value="ECO:0007669"/>
    <property type="project" value="InterPro"/>
</dbReference>
<dbReference type="InterPro" id="IPR003594">
    <property type="entry name" value="HATPase_dom"/>
</dbReference>
<evidence type="ECO:0000256" key="1">
    <source>
        <dbReference type="ARBA" id="ARBA00000085"/>
    </source>
</evidence>
<dbReference type="InterPro" id="IPR035965">
    <property type="entry name" value="PAS-like_dom_sf"/>
</dbReference>
<dbReference type="InterPro" id="IPR013656">
    <property type="entry name" value="PAS_4"/>
</dbReference>
<dbReference type="PROSITE" id="PS50110">
    <property type="entry name" value="RESPONSE_REGULATORY"/>
    <property type="match status" value="1"/>
</dbReference>
<dbReference type="Pfam" id="PF08447">
    <property type="entry name" value="PAS_3"/>
    <property type="match status" value="3"/>
</dbReference>
<dbReference type="PROSITE" id="PS50113">
    <property type="entry name" value="PAC"/>
    <property type="match status" value="4"/>
</dbReference>
<proteinExistence type="predicted"/>
<dbReference type="Gene3D" id="1.10.287.130">
    <property type="match status" value="1"/>
</dbReference>
<dbReference type="Proteomes" id="UP000199093">
    <property type="component" value="Unassembled WGS sequence"/>
</dbReference>
<dbReference type="Gene3D" id="3.30.450.20">
    <property type="entry name" value="PAS domain"/>
    <property type="match status" value="7"/>
</dbReference>
<feature type="domain" description="PAS" evidence="9">
    <location>
        <begin position="558"/>
        <end position="628"/>
    </location>
</feature>
<dbReference type="Pfam" id="PF00512">
    <property type="entry name" value="HisKA"/>
    <property type="match status" value="1"/>
</dbReference>
<dbReference type="SUPFAM" id="SSF55785">
    <property type="entry name" value="PYP-like sensor domain (PAS domain)"/>
    <property type="match status" value="7"/>
</dbReference>
<dbReference type="InterPro" id="IPR000700">
    <property type="entry name" value="PAS-assoc_C"/>
</dbReference>
<reference evidence="11 12" key="1">
    <citation type="submission" date="2016-10" db="EMBL/GenBank/DDBJ databases">
        <authorList>
            <person name="de Groot N.N."/>
        </authorList>
    </citation>
    <scope>NUCLEOTIDE SEQUENCE [LARGE SCALE GENOMIC DNA]</scope>
    <source>
        <strain evidence="11 12">DSM 26424</strain>
    </source>
</reference>
<dbReference type="EMBL" id="FNEJ01000032">
    <property type="protein sequence ID" value="SDJ44810.1"/>
    <property type="molecule type" value="Genomic_DNA"/>
</dbReference>
<dbReference type="NCBIfam" id="TIGR00229">
    <property type="entry name" value="sensory_box"/>
    <property type="match status" value="5"/>
</dbReference>
<dbReference type="InterPro" id="IPR036097">
    <property type="entry name" value="HisK_dim/P_sf"/>
</dbReference>
<feature type="domain" description="PAC" evidence="10">
    <location>
        <begin position="749"/>
        <end position="803"/>
    </location>
</feature>
<dbReference type="InterPro" id="IPR005467">
    <property type="entry name" value="His_kinase_dom"/>
</dbReference>
<dbReference type="InterPro" id="IPR001789">
    <property type="entry name" value="Sig_transdc_resp-reg_receiver"/>
</dbReference>
<dbReference type="SMART" id="SM00091">
    <property type="entry name" value="PAS"/>
    <property type="match status" value="6"/>
</dbReference>
<dbReference type="STRING" id="555512.SAMN04487993_103225"/>
<keyword evidence="4" id="KW-0808">Transferase</keyword>
<dbReference type="SMART" id="SM00086">
    <property type="entry name" value="PAC"/>
    <property type="match status" value="5"/>
</dbReference>
<dbReference type="SMART" id="SM00448">
    <property type="entry name" value="REC"/>
    <property type="match status" value="1"/>
</dbReference>
<dbReference type="Pfam" id="PF00072">
    <property type="entry name" value="Response_reg"/>
    <property type="match status" value="1"/>
</dbReference>
<evidence type="ECO:0000259" key="9">
    <source>
        <dbReference type="PROSITE" id="PS50112"/>
    </source>
</evidence>
<dbReference type="SMART" id="SM00388">
    <property type="entry name" value="HisKA"/>
    <property type="match status" value="1"/>
</dbReference>
<feature type="domain" description="Response regulatory" evidence="8">
    <location>
        <begin position="1189"/>
        <end position="1305"/>
    </location>
</feature>
<dbReference type="SMART" id="SM00387">
    <property type="entry name" value="HATPase_c"/>
    <property type="match status" value="1"/>
</dbReference>
<evidence type="ECO:0000259" key="8">
    <source>
        <dbReference type="PROSITE" id="PS50110"/>
    </source>
</evidence>
<dbReference type="CDD" id="cd16919">
    <property type="entry name" value="HATPase_CckA-like"/>
    <property type="match status" value="1"/>
</dbReference>
<keyword evidence="12" id="KW-1185">Reference proteome</keyword>
<dbReference type="Gene3D" id="3.30.565.10">
    <property type="entry name" value="Histidine kinase-like ATPase, C-terminal domain"/>
    <property type="match status" value="1"/>
</dbReference>
<dbReference type="InterPro" id="IPR000014">
    <property type="entry name" value="PAS"/>
</dbReference>
<evidence type="ECO:0000256" key="6">
    <source>
        <dbReference type="PROSITE-ProRule" id="PRU00169"/>
    </source>
</evidence>
<feature type="domain" description="PAC" evidence="10">
    <location>
        <begin position="380"/>
        <end position="430"/>
    </location>
</feature>
<dbReference type="PRINTS" id="PR00344">
    <property type="entry name" value="BCTRLSENSOR"/>
</dbReference>
<evidence type="ECO:0000313" key="11">
    <source>
        <dbReference type="EMBL" id="SDJ44810.1"/>
    </source>
</evidence>
<dbReference type="CDD" id="cd00082">
    <property type="entry name" value="HisKA"/>
    <property type="match status" value="1"/>
</dbReference>
<evidence type="ECO:0000259" key="7">
    <source>
        <dbReference type="PROSITE" id="PS50109"/>
    </source>
</evidence>
<dbReference type="Pfam" id="PF02518">
    <property type="entry name" value="HATPase_c"/>
    <property type="match status" value="1"/>
</dbReference>
<protein>
    <recommendedName>
        <fullName evidence="2">histidine kinase</fullName>
        <ecNumber evidence="2">2.7.13.3</ecNumber>
    </recommendedName>
</protein>
<dbReference type="Gene3D" id="3.40.50.2300">
    <property type="match status" value="1"/>
</dbReference>
<dbReference type="Pfam" id="PF08448">
    <property type="entry name" value="PAS_4"/>
    <property type="match status" value="3"/>
</dbReference>
<keyword evidence="3 6" id="KW-0597">Phosphoprotein</keyword>
<gene>
    <name evidence="11" type="ORF">SAMN04487993_103225</name>
</gene>